<organism evidence="1">
    <name type="scientific">marine sediment metagenome</name>
    <dbReference type="NCBI Taxonomy" id="412755"/>
    <lineage>
        <taxon>unclassified sequences</taxon>
        <taxon>metagenomes</taxon>
        <taxon>ecological metagenomes</taxon>
    </lineage>
</organism>
<gene>
    <name evidence="1" type="ORF">LCGC14_1183390</name>
</gene>
<reference evidence="1" key="1">
    <citation type="journal article" date="2015" name="Nature">
        <title>Complex archaea that bridge the gap between prokaryotes and eukaryotes.</title>
        <authorList>
            <person name="Spang A."/>
            <person name="Saw J.H."/>
            <person name="Jorgensen S.L."/>
            <person name="Zaremba-Niedzwiedzka K."/>
            <person name="Martijn J."/>
            <person name="Lind A.E."/>
            <person name="van Eijk R."/>
            <person name="Schleper C."/>
            <person name="Guy L."/>
            <person name="Ettema T.J."/>
        </authorList>
    </citation>
    <scope>NUCLEOTIDE SEQUENCE</scope>
</reference>
<evidence type="ECO:0000313" key="1">
    <source>
        <dbReference type="EMBL" id="KKM95923.1"/>
    </source>
</evidence>
<protein>
    <submittedName>
        <fullName evidence="1">Uncharacterized protein</fullName>
    </submittedName>
</protein>
<name>A0A0F9LRB5_9ZZZZ</name>
<proteinExistence type="predicted"/>
<dbReference type="SUPFAM" id="SSF54001">
    <property type="entry name" value="Cysteine proteinases"/>
    <property type="match status" value="1"/>
</dbReference>
<dbReference type="Gene3D" id="3.90.1720.10">
    <property type="entry name" value="endopeptidase domain like (from Nostoc punctiforme)"/>
    <property type="match status" value="1"/>
</dbReference>
<sequence length="181" mass="21421">MAKRFDSYEEARTEIQNGDVVFIHGSKFKPLQYIVMYFTDSPFAHVGLAFWVTLEDGERRLMMVEAQGGSRRRMVNMSTYRDRNINVIKAPRPWKEISRPALDRERLGRSKYGWIAAVYIGLREKLSRYIRLPVTRFSGEICSEFIARLEEMPKVRVSPQRLWEEFLCEGEQVRLRIRPLE</sequence>
<accession>A0A0F9LRB5</accession>
<dbReference type="InterPro" id="IPR038765">
    <property type="entry name" value="Papain-like_cys_pep_sf"/>
</dbReference>
<comment type="caution">
    <text evidence="1">The sequence shown here is derived from an EMBL/GenBank/DDBJ whole genome shotgun (WGS) entry which is preliminary data.</text>
</comment>
<dbReference type="EMBL" id="LAZR01005947">
    <property type="protein sequence ID" value="KKM95923.1"/>
    <property type="molecule type" value="Genomic_DNA"/>
</dbReference>
<dbReference type="AlphaFoldDB" id="A0A0F9LRB5"/>